<keyword evidence="2" id="KW-1185">Reference proteome</keyword>
<organism evidence="1 2">
    <name type="scientific">Liparis tanakae</name>
    <name type="common">Tanaka's snailfish</name>
    <dbReference type="NCBI Taxonomy" id="230148"/>
    <lineage>
        <taxon>Eukaryota</taxon>
        <taxon>Metazoa</taxon>
        <taxon>Chordata</taxon>
        <taxon>Craniata</taxon>
        <taxon>Vertebrata</taxon>
        <taxon>Euteleostomi</taxon>
        <taxon>Actinopterygii</taxon>
        <taxon>Neopterygii</taxon>
        <taxon>Teleostei</taxon>
        <taxon>Neoteleostei</taxon>
        <taxon>Acanthomorphata</taxon>
        <taxon>Eupercaria</taxon>
        <taxon>Perciformes</taxon>
        <taxon>Cottioidei</taxon>
        <taxon>Cottales</taxon>
        <taxon>Liparidae</taxon>
        <taxon>Liparis</taxon>
    </lineage>
</organism>
<dbReference type="AlphaFoldDB" id="A0A4Z2EXM6"/>
<gene>
    <name evidence="1" type="ORF">EYF80_056478</name>
</gene>
<name>A0A4Z2EXM6_9TELE</name>
<evidence type="ECO:0000313" key="1">
    <source>
        <dbReference type="EMBL" id="TNN33360.1"/>
    </source>
</evidence>
<evidence type="ECO:0000313" key="2">
    <source>
        <dbReference type="Proteomes" id="UP000314294"/>
    </source>
</evidence>
<comment type="caution">
    <text evidence="1">The sequence shown here is derived from an EMBL/GenBank/DDBJ whole genome shotgun (WGS) entry which is preliminary data.</text>
</comment>
<accession>A0A4Z2EXM6</accession>
<protein>
    <submittedName>
        <fullName evidence="1">Uncharacterized protein</fullName>
    </submittedName>
</protein>
<dbReference type="Proteomes" id="UP000314294">
    <property type="component" value="Unassembled WGS sequence"/>
</dbReference>
<proteinExistence type="predicted"/>
<reference evidence="1 2" key="1">
    <citation type="submission" date="2019-03" db="EMBL/GenBank/DDBJ databases">
        <title>First draft genome of Liparis tanakae, snailfish: a comprehensive survey of snailfish specific genes.</title>
        <authorList>
            <person name="Kim W."/>
            <person name="Song I."/>
            <person name="Jeong J.-H."/>
            <person name="Kim D."/>
            <person name="Kim S."/>
            <person name="Ryu S."/>
            <person name="Song J.Y."/>
            <person name="Lee S.K."/>
        </authorList>
    </citation>
    <scope>NUCLEOTIDE SEQUENCE [LARGE SCALE GENOMIC DNA]</scope>
    <source>
        <tissue evidence="1">Muscle</tissue>
    </source>
</reference>
<sequence length="72" mass="7597">MAATLLSNLTVKAPRSGCADVITTTTEAVCDVYSYETTTTEAVCDVYSYETTTTEAVCDVYSYETTSAASVG</sequence>
<dbReference type="EMBL" id="SRLO01002266">
    <property type="protein sequence ID" value="TNN33360.1"/>
    <property type="molecule type" value="Genomic_DNA"/>
</dbReference>